<keyword evidence="4" id="KW-0812">Transmembrane</keyword>
<dbReference type="SMART" id="SM00862">
    <property type="entry name" value="Trans_reg_C"/>
    <property type="match status" value="1"/>
</dbReference>
<dbReference type="InterPro" id="IPR016032">
    <property type="entry name" value="Sig_transdc_resp-reg_C-effctor"/>
</dbReference>
<dbReference type="GO" id="GO:0006355">
    <property type="term" value="P:regulation of DNA-templated transcription"/>
    <property type="evidence" value="ECO:0007669"/>
    <property type="project" value="InterPro"/>
</dbReference>
<dbReference type="AlphaFoldDB" id="A0A3A6QH40"/>
<sequence>MVGIYFQINDWILSVDENKLYRQDREVSVEPRLINLLHFLAEHAGEVFCRDELIQYVWDGAIVTDQVVTQSIFELRKLLKDGREDSICYVVTVPKRGYKLVADVITLDATQFPYGKKSETTYHAEHETSPPESAPPPQDIAFPAGPLTRAVCQMSKSKKEKVKTNKLNYRRLNALNVLWISALVIVMGVFTFKQSEVRITRAIDTHLIEFKYQDDFSDALSFELADGFTQKLMSDIAQVTDYRVLLQKAAFTSGIVPGKSVIVRVKDNGGNSFLEVEYRNNASEKVLFSRQYSLTSQHLSSVLYQASFDLMRVLNVPDAKQKALALNVGMPIDPKALELFIQANHYLNVSDVKQFKHGIDLLEEILQIEAENTYVQSELLIAYHVQKALDSDIELARSRVQDLSDGLENQIVTMSGPIQPRIYEALALHETIQGDLKSAQHHLNEAFALRHSVMSYVIKGKHAELNGNLDAASEAYSEAFYIDTSVETYLLCENLVFPSNMKAIDYSMYRSVHPSVVRML</sequence>
<dbReference type="GO" id="GO:0003677">
    <property type="term" value="F:DNA binding"/>
    <property type="evidence" value="ECO:0007669"/>
    <property type="project" value="UniProtKB-UniRule"/>
</dbReference>
<comment type="caution">
    <text evidence="6">The sequence shown here is derived from an EMBL/GenBank/DDBJ whole genome shotgun (WGS) entry which is preliminary data.</text>
</comment>
<dbReference type="RefSeq" id="WP_120035142.1">
    <property type="nucleotide sequence ID" value="NZ_QVMU01000033.1"/>
</dbReference>
<dbReference type="EMBL" id="QVMU01000033">
    <property type="protein sequence ID" value="RJX65432.1"/>
    <property type="molecule type" value="Genomic_DNA"/>
</dbReference>
<evidence type="ECO:0000256" key="3">
    <source>
        <dbReference type="SAM" id="MobiDB-lite"/>
    </source>
</evidence>
<dbReference type="Proteomes" id="UP000273252">
    <property type="component" value="Unassembled WGS sequence"/>
</dbReference>
<feature type="transmembrane region" description="Helical" evidence="4">
    <location>
        <begin position="172"/>
        <end position="192"/>
    </location>
</feature>
<dbReference type="GO" id="GO:0000160">
    <property type="term" value="P:phosphorelay signal transduction system"/>
    <property type="evidence" value="ECO:0007669"/>
    <property type="project" value="InterPro"/>
</dbReference>
<dbReference type="InterPro" id="IPR001867">
    <property type="entry name" value="OmpR/PhoB-type_DNA-bd"/>
</dbReference>
<dbReference type="InterPro" id="IPR036388">
    <property type="entry name" value="WH-like_DNA-bd_sf"/>
</dbReference>
<feature type="DNA-binding region" description="OmpR/PhoB-type" evidence="2">
    <location>
        <begin position="3"/>
        <end position="102"/>
    </location>
</feature>
<dbReference type="OrthoDB" id="6311790at2"/>
<name>A0A3A6QH40_9VIBR</name>
<evidence type="ECO:0000259" key="5">
    <source>
        <dbReference type="PROSITE" id="PS51755"/>
    </source>
</evidence>
<keyword evidence="4" id="KW-0472">Membrane</keyword>
<dbReference type="SUPFAM" id="SSF46894">
    <property type="entry name" value="C-terminal effector domain of the bipartite response regulators"/>
    <property type="match status" value="1"/>
</dbReference>
<reference evidence="6 7" key="1">
    <citation type="submission" date="2018-08" db="EMBL/GenBank/DDBJ databases">
        <title>Vibrio isolated from the Eastern China Marginal Seas.</title>
        <authorList>
            <person name="Li Y."/>
        </authorList>
    </citation>
    <scope>NUCLEOTIDE SEQUENCE [LARGE SCALE GENOMIC DNA]</scope>
    <source>
        <strain evidence="6 7">BEI233</strain>
    </source>
</reference>
<dbReference type="PROSITE" id="PS51755">
    <property type="entry name" value="OMPR_PHOB"/>
    <property type="match status" value="1"/>
</dbReference>
<keyword evidence="4" id="KW-1133">Transmembrane helix</keyword>
<keyword evidence="1 2" id="KW-0238">DNA-binding</keyword>
<evidence type="ECO:0000256" key="2">
    <source>
        <dbReference type="PROSITE-ProRule" id="PRU01091"/>
    </source>
</evidence>
<accession>A0A3A6QH40</accession>
<dbReference type="Gene3D" id="1.25.40.10">
    <property type="entry name" value="Tetratricopeptide repeat domain"/>
    <property type="match status" value="1"/>
</dbReference>
<gene>
    <name evidence="6" type="primary">cadC</name>
    <name evidence="6" type="ORF">DZ860_21560</name>
</gene>
<protein>
    <submittedName>
        <fullName evidence="6">Transcriptional regulator CadC</fullName>
    </submittedName>
</protein>
<proteinExistence type="predicted"/>
<evidence type="ECO:0000313" key="6">
    <source>
        <dbReference type="EMBL" id="RJX65432.1"/>
    </source>
</evidence>
<feature type="region of interest" description="Disordered" evidence="3">
    <location>
        <begin position="121"/>
        <end position="140"/>
    </location>
</feature>
<dbReference type="CDD" id="cd00383">
    <property type="entry name" value="trans_reg_C"/>
    <property type="match status" value="1"/>
</dbReference>
<organism evidence="6 7">
    <name type="scientific">Vibrio sinensis</name>
    <dbReference type="NCBI Taxonomy" id="2302434"/>
    <lineage>
        <taxon>Bacteria</taxon>
        <taxon>Pseudomonadati</taxon>
        <taxon>Pseudomonadota</taxon>
        <taxon>Gammaproteobacteria</taxon>
        <taxon>Vibrionales</taxon>
        <taxon>Vibrionaceae</taxon>
        <taxon>Vibrio</taxon>
    </lineage>
</organism>
<evidence type="ECO:0000256" key="1">
    <source>
        <dbReference type="ARBA" id="ARBA00023125"/>
    </source>
</evidence>
<feature type="domain" description="OmpR/PhoB-type" evidence="5">
    <location>
        <begin position="3"/>
        <end position="102"/>
    </location>
</feature>
<dbReference type="Gene3D" id="1.10.10.10">
    <property type="entry name" value="Winged helix-like DNA-binding domain superfamily/Winged helix DNA-binding domain"/>
    <property type="match status" value="1"/>
</dbReference>
<keyword evidence="7" id="KW-1185">Reference proteome</keyword>
<evidence type="ECO:0000313" key="7">
    <source>
        <dbReference type="Proteomes" id="UP000273252"/>
    </source>
</evidence>
<dbReference type="InterPro" id="IPR011990">
    <property type="entry name" value="TPR-like_helical_dom_sf"/>
</dbReference>
<evidence type="ECO:0000256" key="4">
    <source>
        <dbReference type="SAM" id="Phobius"/>
    </source>
</evidence>
<dbReference type="Pfam" id="PF00486">
    <property type="entry name" value="Trans_reg_C"/>
    <property type="match status" value="1"/>
</dbReference>
<dbReference type="NCBIfam" id="NF007540">
    <property type="entry name" value="PRK10153.1"/>
    <property type="match status" value="1"/>
</dbReference>